<dbReference type="Proteomes" id="UP000094757">
    <property type="component" value="Chromosome"/>
</dbReference>
<evidence type="ECO:0000256" key="4">
    <source>
        <dbReference type="ARBA" id="ARBA00022989"/>
    </source>
</evidence>
<feature type="transmembrane region" description="Helical" evidence="6">
    <location>
        <begin position="345"/>
        <end position="366"/>
    </location>
</feature>
<feature type="transmembrane region" description="Helical" evidence="6">
    <location>
        <begin position="87"/>
        <end position="108"/>
    </location>
</feature>
<dbReference type="HAMAP" id="MF_02073">
    <property type="entry name" value="Putrescine_transp"/>
    <property type="match status" value="1"/>
</dbReference>
<dbReference type="AlphaFoldDB" id="A0A1B3WE17"/>
<evidence type="ECO:0000256" key="3">
    <source>
        <dbReference type="ARBA" id="ARBA00022692"/>
    </source>
</evidence>
<dbReference type="InterPro" id="IPR050367">
    <property type="entry name" value="APC_superfamily"/>
</dbReference>
<dbReference type="GO" id="GO:0015496">
    <property type="term" value="F:putrescine:ornithine antiporter activity"/>
    <property type="evidence" value="ECO:0007669"/>
    <property type="project" value="InterPro"/>
</dbReference>
<dbReference type="KEGG" id="dpn:BCB69_04275"/>
<keyword evidence="3 6" id="KW-0812">Transmembrane</keyword>
<dbReference type="PIRSF" id="PIRSF006060">
    <property type="entry name" value="AA_transporter"/>
    <property type="match status" value="1"/>
</dbReference>
<dbReference type="InterPro" id="IPR002293">
    <property type="entry name" value="AA/rel_permease1"/>
</dbReference>
<dbReference type="PANTHER" id="PTHR42770:SF6">
    <property type="entry name" value="PUTRESCINE TRANSPORTER POTE"/>
    <property type="match status" value="1"/>
</dbReference>
<proteinExistence type="inferred from homology"/>
<comment type="caution">
    <text evidence="6">Lacks conserved residue(s) required for the propagation of feature annotation.</text>
</comment>
<evidence type="ECO:0000256" key="1">
    <source>
        <dbReference type="ARBA" id="ARBA00004651"/>
    </source>
</evidence>
<sequence>MNETKMSVLQLTMITAVNMIGAGIIMLPAELAKVGSISIFAWIISTIGAVALAYAFAKCSMYSKKSGGLGGYAEYTFGKAGGFLTNFTYSFSILISDVAISLSVVGYAAEFLHIQLTPLMMACATIAILWLADLGSLGGAKLTGIIAGNAVWGILIPIASLLLIGRFYFSFPLYVENWNVNDLSTGSAITQSIAVTIWGLLGMESACANVDAVENPEKNVPLAVLGGTTLAAIIYILSTNLIFGIVPNAELAASTAPFGLVFTKMLNPMIGQIVNAMFIIACLGSLIGWQFTMGNVNKDSAINGYFPKLLGETNTKDVPVKGIIAVTIIQTLLGLMTMSPKLSEQFMLLLNLTVVTNLVPFFLALASLPTIPTIMEQANRNYAETRTANMIGFIASIYCFYACYSSGLEAMTYGSLLTMFGWTLYGFTNKSTN</sequence>
<protein>
    <recommendedName>
        <fullName evidence="6">Putrescine transporter</fullName>
    </recommendedName>
</protein>
<dbReference type="EMBL" id="CP017037">
    <property type="protein sequence ID" value="AOH39243.1"/>
    <property type="molecule type" value="Genomic_DNA"/>
</dbReference>
<feature type="transmembrane region" description="Helical" evidence="6">
    <location>
        <begin position="387"/>
        <end position="404"/>
    </location>
</feature>
<feature type="transmembrane region" description="Helical" evidence="6">
    <location>
        <begin position="266"/>
        <end position="289"/>
    </location>
</feature>
<evidence type="ECO:0000256" key="5">
    <source>
        <dbReference type="ARBA" id="ARBA00023136"/>
    </source>
</evidence>
<feature type="transmembrane region" description="Helical" evidence="6">
    <location>
        <begin position="39"/>
        <end position="57"/>
    </location>
</feature>
<name>A0A1B3WE17_9FIRM</name>
<feature type="transmembrane region" description="Helical" evidence="6">
    <location>
        <begin position="7"/>
        <end position="27"/>
    </location>
</feature>
<keyword evidence="5 6" id="KW-0472">Membrane</keyword>
<feature type="transmembrane region" description="Helical" evidence="6">
    <location>
        <begin position="144"/>
        <end position="169"/>
    </location>
</feature>
<evidence type="ECO:0000313" key="7">
    <source>
        <dbReference type="EMBL" id="AOH39243.1"/>
    </source>
</evidence>
<keyword evidence="4 6" id="KW-1133">Transmembrane helix</keyword>
<feature type="transmembrane region" description="Helical" evidence="6">
    <location>
        <begin position="318"/>
        <end position="339"/>
    </location>
</feature>
<evidence type="ECO:0000256" key="2">
    <source>
        <dbReference type="ARBA" id="ARBA00022475"/>
    </source>
</evidence>
<keyword evidence="2 6" id="KW-1003">Cell membrane</keyword>
<dbReference type="Pfam" id="PF13520">
    <property type="entry name" value="AA_permease_2"/>
    <property type="match status" value="1"/>
</dbReference>
<keyword evidence="6" id="KW-0813">Transport</keyword>
<dbReference type="RefSeq" id="WP_069177109.1">
    <property type="nucleotide sequence ID" value="NZ_CP017037.1"/>
</dbReference>
<accession>A0A1B3WE17</accession>
<dbReference type="Gene3D" id="1.20.1740.10">
    <property type="entry name" value="Amino acid/polyamine transporter I"/>
    <property type="match status" value="1"/>
</dbReference>
<evidence type="ECO:0000313" key="8">
    <source>
        <dbReference type="Proteomes" id="UP000094757"/>
    </source>
</evidence>
<comment type="subcellular location">
    <subcellularLocation>
        <location evidence="1 6">Cell membrane</location>
        <topology evidence="1 6">Multi-pass membrane protein</topology>
    </subcellularLocation>
</comment>
<evidence type="ECO:0000256" key="6">
    <source>
        <dbReference type="HAMAP-Rule" id="MF_02073"/>
    </source>
</evidence>
<dbReference type="STRING" id="39950.BCB69_04275"/>
<comment type="similarity">
    <text evidence="6">Belongs to the amino acid-polyamine-organocation (APC) superfamily. Basic amino acid/polyamine antiporter (APA) (TC 2.A.3.2) family.</text>
</comment>
<dbReference type="PANTHER" id="PTHR42770">
    <property type="entry name" value="AMINO ACID TRANSPORTER-RELATED"/>
    <property type="match status" value="1"/>
</dbReference>
<feature type="transmembrane region" description="Helical" evidence="6">
    <location>
        <begin position="222"/>
        <end position="246"/>
    </location>
</feature>
<feature type="transmembrane region" description="Helical" evidence="6">
    <location>
        <begin position="189"/>
        <end position="210"/>
    </location>
</feature>
<feature type="transmembrane region" description="Helical" evidence="6">
    <location>
        <begin position="114"/>
        <end position="132"/>
    </location>
</feature>
<dbReference type="NCBIfam" id="NF007938">
    <property type="entry name" value="PRK10655.1"/>
    <property type="match status" value="1"/>
</dbReference>
<gene>
    <name evidence="7" type="ORF">BCB69_04275</name>
</gene>
<reference evidence="8" key="1">
    <citation type="submission" date="2016-08" db="EMBL/GenBank/DDBJ databases">
        <authorList>
            <person name="Holder M.E."/>
            <person name="Ajami N.J."/>
            <person name="Petrosino J.F."/>
        </authorList>
    </citation>
    <scope>NUCLEOTIDE SEQUENCE [LARGE SCALE GENOMIC DNA]</scope>
    <source>
        <strain evidence="8">F0677</strain>
    </source>
</reference>
<dbReference type="InterPro" id="IPR027566">
    <property type="entry name" value="Symport/antiport_PotE"/>
</dbReference>
<organism evidence="7 8">
    <name type="scientific">Dialister pneumosintes</name>
    <dbReference type="NCBI Taxonomy" id="39950"/>
    <lineage>
        <taxon>Bacteria</taxon>
        <taxon>Bacillati</taxon>
        <taxon>Bacillota</taxon>
        <taxon>Negativicutes</taxon>
        <taxon>Veillonellales</taxon>
        <taxon>Veillonellaceae</taxon>
        <taxon>Dialister</taxon>
    </lineage>
</organism>
<dbReference type="GO" id="GO:0005886">
    <property type="term" value="C:plasma membrane"/>
    <property type="evidence" value="ECO:0007669"/>
    <property type="project" value="UniProtKB-SubCell"/>
</dbReference>